<protein>
    <submittedName>
        <fullName evidence="2">Uncharacterized protein</fullName>
    </submittedName>
</protein>
<feature type="compositionally biased region" description="Basic and acidic residues" evidence="1">
    <location>
        <begin position="113"/>
        <end position="128"/>
    </location>
</feature>
<dbReference type="GeneID" id="68361103"/>
<dbReference type="OrthoDB" id="4966992at2759"/>
<keyword evidence="3" id="KW-1185">Reference proteome</keyword>
<gene>
    <name evidence="2" type="ORF">HRG_11975</name>
</gene>
<comment type="caution">
    <text evidence="2">The sequence shown here is derived from an EMBL/GenBank/DDBJ whole genome shotgun (WGS) entry which is preliminary data.</text>
</comment>
<dbReference type="Proteomes" id="UP000824596">
    <property type="component" value="Unassembled WGS sequence"/>
</dbReference>
<accession>A0A9P8MIE8</accession>
<evidence type="ECO:0000313" key="2">
    <source>
        <dbReference type="EMBL" id="KAH0956968.1"/>
    </source>
</evidence>
<name>A0A9P8MIE8_9HYPO</name>
<dbReference type="RefSeq" id="XP_044714482.1">
    <property type="nucleotide sequence ID" value="XM_044870445.1"/>
</dbReference>
<dbReference type="AlphaFoldDB" id="A0A9P8MIE8"/>
<evidence type="ECO:0000256" key="1">
    <source>
        <dbReference type="SAM" id="MobiDB-lite"/>
    </source>
</evidence>
<reference evidence="2" key="1">
    <citation type="submission" date="2021-09" db="EMBL/GenBank/DDBJ databases">
        <title>A high-quality genome of the endoparasitic fungus Hirsutella rhossiliensis with a comparison of Hirsutella genomes reveals transposable elements contributing to genome size variation.</title>
        <authorList>
            <person name="Lin R."/>
            <person name="Jiao Y."/>
            <person name="Sun X."/>
            <person name="Ling J."/>
            <person name="Xie B."/>
            <person name="Cheng X."/>
        </authorList>
    </citation>
    <scope>NUCLEOTIDE SEQUENCE</scope>
    <source>
        <strain evidence="2">HR02</strain>
    </source>
</reference>
<dbReference type="EMBL" id="JAIZPD010000031">
    <property type="protein sequence ID" value="KAH0956968.1"/>
    <property type="molecule type" value="Genomic_DNA"/>
</dbReference>
<proteinExistence type="predicted"/>
<evidence type="ECO:0000313" key="3">
    <source>
        <dbReference type="Proteomes" id="UP000824596"/>
    </source>
</evidence>
<organism evidence="2 3">
    <name type="scientific">Hirsutella rhossiliensis</name>
    <dbReference type="NCBI Taxonomy" id="111463"/>
    <lineage>
        <taxon>Eukaryota</taxon>
        <taxon>Fungi</taxon>
        <taxon>Dikarya</taxon>
        <taxon>Ascomycota</taxon>
        <taxon>Pezizomycotina</taxon>
        <taxon>Sordariomycetes</taxon>
        <taxon>Hypocreomycetidae</taxon>
        <taxon>Hypocreales</taxon>
        <taxon>Ophiocordycipitaceae</taxon>
        <taxon>Hirsutella</taxon>
    </lineage>
</organism>
<feature type="region of interest" description="Disordered" evidence="1">
    <location>
        <begin position="92"/>
        <end position="162"/>
    </location>
</feature>
<sequence length="211" mass="23977">MIEGGLEYGLLTTGEATVFLKVDWAEPETLYYHLAEPGPEVLAHPEHMQSSSAVGQYLAFSLMALGRPGGRVEHGQDERDRATANLNSWAPTTYEDFDRSPITRQGRRHRRGRIGDERNTIATRRDQSESSDDESGYRPPDTPSPSERSQRILARRPRQGTDEEVERRYCTQACLLDWFRRHLDPCCPNAGVMADLEARYIRSVILHGCNF</sequence>